<dbReference type="AlphaFoldDB" id="A0A315VWT9"/>
<keyword evidence="2" id="KW-1185">Reference proteome</keyword>
<gene>
    <name evidence="1" type="ORF">CCH79_00000175</name>
</gene>
<organism evidence="1 2">
    <name type="scientific">Gambusia affinis</name>
    <name type="common">Western mosquitofish</name>
    <name type="synonym">Heterandria affinis</name>
    <dbReference type="NCBI Taxonomy" id="33528"/>
    <lineage>
        <taxon>Eukaryota</taxon>
        <taxon>Metazoa</taxon>
        <taxon>Chordata</taxon>
        <taxon>Craniata</taxon>
        <taxon>Vertebrata</taxon>
        <taxon>Euteleostomi</taxon>
        <taxon>Actinopterygii</taxon>
        <taxon>Neopterygii</taxon>
        <taxon>Teleostei</taxon>
        <taxon>Neoteleostei</taxon>
        <taxon>Acanthomorphata</taxon>
        <taxon>Ovalentaria</taxon>
        <taxon>Atherinomorphae</taxon>
        <taxon>Cyprinodontiformes</taxon>
        <taxon>Poeciliidae</taxon>
        <taxon>Poeciliinae</taxon>
        <taxon>Gambusia</taxon>
    </lineage>
</organism>
<proteinExistence type="predicted"/>
<reference evidence="1 2" key="1">
    <citation type="journal article" date="2018" name="G3 (Bethesda)">
        <title>A High-Quality Reference Genome for the Invasive Mosquitofish Gambusia affinis Using a Chicago Library.</title>
        <authorList>
            <person name="Hoffberg S.L."/>
            <person name="Troendle N.J."/>
            <person name="Glenn T.C."/>
            <person name="Mahmud O."/>
            <person name="Louha S."/>
            <person name="Chalopin D."/>
            <person name="Bennetzen J.L."/>
            <person name="Mauricio R."/>
        </authorList>
    </citation>
    <scope>NUCLEOTIDE SEQUENCE [LARGE SCALE GENOMIC DNA]</scope>
    <source>
        <strain evidence="1">NE01/NJP1002.9</strain>
        <tissue evidence="1">Muscle</tissue>
    </source>
</reference>
<evidence type="ECO:0000313" key="2">
    <source>
        <dbReference type="Proteomes" id="UP000250572"/>
    </source>
</evidence>
<accession>A0A315VWT9</accession>
<protein>
    <submittedName>
        <fullName evidence="1">Uncharacterized protein</fullName>
    </submittedName>
</protein>
<evidence type="ECO:0000313" key="1">
    <source>
        <dbReference type="EMBL" id="PWA27795.1"/>
    </source>
</evidence>
<dbReference type="EMBL" id="NHOQ01001000">
    <property type="protein sequence ID" value="PWA27795.1"/>
    <property type="molecule type" value="Genomic_DNA"/>
</dbReference>
<name>A0A315VWT9_GAMAF</name>
<sequence>MQRGYVAVNSRPFSVNAFAWMATHSKFFLETTSGNSPHDAARFLSFRKIHIRYSKGAKNVPDQDFCRYLSAPPQLHLMIEVPLQPAKFGKGQHDAATTMCYHGDGGFKLQEQNHDQLETKADNPSWSSCVAEENRNKPTYCVTDVPPWYLCIFLAVQTPHLISTRLLVSSLFEDSLLEAAGRSV</sequence>
<dbReference type="Proteomes" id="UP000250572">
    <property type="component" value="Unassembled WGS sequence"/>
</dbReference>
<comment type="caution">
    <text evidence="1">The sequence shown here is derived from an EMBL/GenBank/DDBJ whole genome shotgun (WGS) entry which is preliminary data.</text>
</comment>